<protein>
    <submittedName>
        <fullName evidence="1">Plasmid SOS inhibition protein A</fullName>
    </submittedName>
</protein>
<evidence type="ECO:0000313" key="2">
    <source>
        <dbReference type="Proteomes" id="UP000255543"/>
    </source>
</evidence>
<proteinExistence type="predicted"/>
<organism evidence="1 2">
    <name type="scientific">Escherichia coli</name>
    <dbReference type="NCBI Taxonomy" id="562"/>
    <lineage>
        <taxon>Bacteria</taxon>
        <taxon>Pseudomonadati</taxon>
        <taxon>Pseudomonadota</taxon>
        <taxon>Gammaproteobacteria</taxon>
        <taxon>Enterobacterales</taxon>
        <taxon>Enterobacteriaceae</taxon>
        <taxon>Escherichia</taxon>
    </lineage>
</organism>
<gene>
    <name evidence="1" type="ORF">NCTC8179_07095</name>
</gene>
<evidence type="ECO:0000313" key="1">
    <source>
        <dbReference type="EMBL" id="STO41479.1"/>
    </source>
</evidence>
<name>A0A377HG91_ECOLX</name>
<accession>A0A377HG91</accession>
<sequence length="57" mass="6412">MTARQNALVPLNAEQQAAWRAVAETEKRRHQGNTLAEYPYAGAFFPLSERKPQDIAV</sequence>
<reference evidence="1 2" key="1">
    <citation type="submission" date="2018-06" db="EMBL/GenBank/DDBJ databases">
        <authorList>
            <consortium name="Pathogen Informatics"/>
            <person name="Doyle S."/>
        </authorList>
    </citation>
    <scope>NUCLEOTIDE SEQUENCE [LARGE SCALE GENOMIC DNA]</scope>
    <source>
        <strain evidence="1 2">NCTC8179</strain>
    </source>
</reference>
<dbReference type="AlphaFoldDB" id="A0A377HG91"/>
<dbReference type="Proteomes" id="UP000255543">
    <property type="component" value="Unassembled WGS sequence"/>
</dbReference>
<dbReference type="EMBL" id="UGEB01000005">
    <property type="protein sequence ID" value="STO41479.1"/>
    <property type="molecule type" value="Genomic_DNA"/>
</dbReference>